<keyword evidence="2" id="KW-0805">Transcription regulation</keyword>
<dbReference type="RefSeq" id="WP_133108595.1">
    <property type="nucleotide sequence ID" value="NZ_SMNA01000007.1"/>
</dbReference>
<dbReference type="InterPro" id="IPR051054">
    <property type="entry name" value="SorC_transcr_regulators"/>
</dbReference>
<keyword evidence="7" id="KW-1185">Reference proteome</keyword>
<dbReference type="InterPro" id="IPR036388">
    <property type="entry name" value="WH-like_DNA-bd_sf"/>
</dbReference>
<dbReference type="PANTHER" id="PTHR34294">
    <property type="entry name" value="TRANSCRIPTIONAL REGULATOR-RELATED"/>
    <property type="match status" value="1"/>
</dbReference>
<reference evidence="6 7" key="1">
    <citation type="submission" date="2019-03" db="EMBL/GenBank/DDBJ databases">
        <title>Genomic features of bacteria from cold environments.</title>
        <authorList>
            <person name="Shen L."/>
        </authorList>
    </citation>
    <scope>NUCLEOTIDE SEQUENCE [LARGE SCALE GENOMIC DNA]</scope>
    <source>
        <strain evidence="7">T3246-1</strain>
    </source>
</reference>
<dbReference type="Proteomes" id="UP000504882">
    <property type="component" value="Unassembled WGS sequence"/>
</dbReference>
<dbReference type="Gene3D" id="1.10.10.10">
    <property type="entry name" value="Winged helix-like DNA-binding domain superfamily/Winged helix DNA-binding domain"/>
    <property type="match status" value="1"/>
</dbReference>
<comment type="similarity">
    <text evidence="1">Belongs to the SorC transcriptional regulatory family.</text>
</comment>
<dbReference type="Pfam" id="PF04198">
    <property type="entry name" value="Sugar-bind"/>
    <property type="match status" value="1"/>
</dbReference>
<dbReference type="EMBL" id="SMNA01000007">
    <property type="protein sequence ID" value="TDE91561.1"/>
    <property type="molecule type" value="Genomic_DNA"/>
</dbReference>
<keyword evidence="4" id="KW-0804">Transcription</keyword>
<sequence>MSDAWAMENPRELALMAHVARRFYLAGRTKSEIADELFLSRFKVARLLDAARDAGVVEIRINVPGDSNAEVARELEEALNLRRAVVIDDPDAGGDTLLADLGDAAIAVLGEVVRDGDRVGIASTRTMLAIHEAPPVALPRCTFVQLTGEIPRDDAANVMGVIRILTRRAAGSAKVFYAPMIAGDEGAWRSYMSLPEVRAAFAEFSRLDVVVTGIGAWASGLSISFDHLSPEARDEASEAGAVAEVAGIPIDVRGRTVTGAARRRVVAPDVEMLIRARERIGVVFDPARADATRIAARSGVITTIVTQRSNAEALLSYR</sequence>
<organism evidence="6 7">
    <name type="scientific">Occultella glacieicola</name>
    <dbReference type="NCBI Taxonomy" id="2518684"/>
    <lineage>
        <taxon>Bacteria</taxon>
        <taxon>Bacillati</taxon>
        <taxon>Actinomycetota</taxon>
        <taxon>Actinomycetes</taxon>
        <taxon>Micrococcales</taxon>
        <taxon>Ruaniaceae</taxon>
        <taxon>Occultella</taxon>
    </lineage>
</organism>
<dbReference type="SUPFAM" id="SSF100950">
    <property type="entry name" value="NagB/RpiA/CoA transferase-like"/>
    <property type="match status" value="1"/>
</dbReference>
<name>A0ABY2E223_9MICO</name>
<dbReference type="InterPro" id="IPR037171">
    <property type="entry name" value="NagB/RpiA_transferase-like"/>
</dbReference>
<comment type="caution">
    <text evidence="6">The sequence shown here is derived from an EMBL/GenBank/DDBJ whole genome shotgun (WGS) entry which is preliminary data.</text>
</comment>
<feature type="domain" description="Sugar-binding" evidence="5">
    <location>
        <begin position="69"/>
        <end position="316"/>
    </location>
</feature>
<protein>
    <recommendedName>
        <fullName evidence="5">Sugar-binding domain-containing protein</fullName>
    </recommendedName>
</protein>
<evidence type="ECO:0000256" key="3">
    <source>
        <dbReference type="ARBA" id="ARBA00023125"/>
    </source>
</evidence>
<proteinExistence type="inferred from homology"/>
<evidence type="ECO:0000256" key="2">
    <source>
        <dbReference type="ARBA" id="ARBA00023015"/>
    </source>
</evidence>
<dbReference type="PANTHER" id="PTHR34294:SF1">
    <property type="entry name" value="TRANSCRIPTIONAL REGULATOR LSRR"/>
    <property type="match status" value="1"/>
</dbReference>
<keyword evidence="3" id="KW-0238">DNA-binding</keyword>
<evidence type="ECO:0000313" key="7">
    <source>
        <dbReference type="Proteomes" id="UP000504882"/>
    </source>
</evidence>
<accession>A0ABY2E223</accession>
<evidence type="ECO:0000256" key="1">
    <source>
        <dbReference type="ARBA" id="ARBA00010466"/>
    </source>
</evidence>
<dbReference type="Gene3D" id="3.40.50.1360">
    <property type="match status" value="1"/>
</dbReference>
<evidence type="ECO:0000313" key="6">
    <source>
        <dbReference type="EMBL" id="TDE91561.1"/>
    </source>
</evidence>
<gene>
    <name evidence="6" type="ORF">EXU48_15555</name>
</gene>
<evidence type="ECO:0000259" key="5">
    <source>
        <dbReference type="Pfam" id="PF04198"/>
    </source>
</evidence>
<evidence type="ECO:0000256" key="4">
    <source>
        <dbReference type="ARBA" id="ARBA00023163"/>
    </source>
</evidence>
<dbReference type="InterPro" id="IPR007324">
    <property type="entry name" value="Sugar-bd_dom_put"/>
</dbReference>